<evidence type="ECO:0000313" key="2">
    <source>
        <dbReference type="Proteomes" id="UP000295096"/>
    </source>
</evidence>
<gene>
    <name evidence="1" type="ORF">E2C06_23815</name>
</gene>
<keyword evidence="2" id="KW-1185">Reference proteome</keyword>
<dbReference type="AlphaFoldDB" id="A0A4R5QB75"/>
<comment type="caution">
    <text evidence="1">The sequence shown here is derived from an EMBL/GenBank/DDBJ whole genome shotgun (WGS) entry which is preliminary data.</text>
</comment>
<accession>A0A4R5QB75</accession>
<reference evidence="1 2" key="1">
    <citation type="journal article" date="2016" name="J. Microbiol.">
        <title>Dankookia rubra gen. nov., sp. nov., an alphaproteobacterium isolated from sediment of a shallow stream.</title>
        <authorList>
            <person name="Kim W.H."/>
            <person name="Kim D.H."/>
            <person name="Kang K."/>
            <person name="Ahn T.Y."/>
        </authorList>
    </citation>
    <scope>NUCLEOTIDE SEQUENCE [LARGE SCALE GENOMIC DNA]</scope>
    <source>
        <strain evidence="1 2">JCM30602</strain>
    </source>
</reference>
<protein>
    <submittedName>
        <fullName evidence="1">Uncharacterized protein</fullName>
    </submittedName>
</protein>
<dbReference type="Proteomes" id="UP000295096">
    <property type="component" value="Unassembled WGS sequence"/>
</dbReference>
<dbReference type="EMBL" id="SMSJ01000045">
    <property type="protein sequence ID" value="TDH60076.1"/>
    <property type="molecule type" value="Genomic_DNA"/>
</dbReference>
<name>A0A4R5QB75_9PROT</name>
<proteinExistence type="predicted"/>
<evidence type="ECO:0000313" key="1">
    <source>
        <dbReference type="EMBL" id="TDH60076.1"/>
    </source>
</evidence>
<sequence>MDCGKQLLAGKVGGVALNCRRQLLHRTQPVREVEAERLRRRHLAAGEQQVERIGMAHHLPEDPRYAVFGHQAEPSHRVVQRAAYRLADGREQRVPSLVVGTSVHVEEAPLLGDQLGRVHAAKPADIHTGEEGVSCSGKHGDAHGRICLGLQQSLHQTVIERFQLIGTVEHATNDLQ</sequence>
<organism evidence="1 2">
    <name type="scientific">Dankookia rubra</name>
    <dbReference type="NCBI Taxonomy" id="1442381"/>
    <lineage>
        <taxon>Bacteria</taxon>
        <taxon>Pseudomonadati</taxon>
        <taxon>Pseudomonadota</taxon>
        <taxon>Alphaproteobacteria</taxon>
        <taxon>Acetobacterales</taxon>
        <taxon>Roseomonadaceae</taxon>
        <taxon>Dankookia</taxon>
    </lineage>
</organism>